<evidence type="ECO:0000256" key="1">
    <source>
        <dbReference type="ARBA" id="ARBA00023239"/>
    </source>
</evidence>
<evidence type="ECO:0000259" key="2">
    <source>
        <dbReference type="SMART" id="SM00934"/>
    </source>
</evidence>
<accession>A0A955DZR2</accession>
<dbReference type="Pfam" id="PF00215">
    <property type="entry name" value="OMPdecase"/>
    <property type="match status" value="1"/>
</dbReference>
<dbReference type="GO" id="GO:0004590">
    <property type="term" value="F:orotidine-5'-phosphate decarboxylase activity"/>
    <property type="evidence" value="ECO:0007669"/>
    <property type="project" value="UniProtKB-EC"/>
</dbReference>
<evidence type="ECO:0000313" key="3">
    <source>
        <dbReference type="EMBL" id="MCA9302181.1"/>
    </source>
</evidence>
<protein>
    <submittedName>
        <fullName evidence="3">Orotidine 5'-phosphate decarboxylase</fullName>
        <ecNumber evidence="3">4.1.1.23</ecNumber>
    </submittedName>
</protein>
<dbReference type="SUPFAM" id="SSF51366">
    <property type="entry name" value="Ribulose-phoshate binding barrel"/>
    <property type="match status" value="1"/>
</dbReference>
<dbReference type="InterPro" id="IPR013785">
    <property type="entry name" value="Aldolase_TIM"/>
</dbReference>
<dbReference type="Proteomes" id="UP000714817">
    <property type="component" value="Unassembled WGS sequence"/>
</dbReference>
<evidence type="ECO:0000313" key="4">
    <source>
        <dbReference type="Proteomes" id="UP000714817"/>
    </source>
</evidence>
<reference evidence="3" key="2">
    <citation type="journal article" date="2021" name="Microbiome">
        <title>Successional dynamics and alternative stable states in a saline activated sludge microbial community over 9 years.</title>
        <authorList>
            <person name="Wang Y."/>
            <person name="Ye J."/>
            <person name="Ju F."/>
            <person name="Liu L."/>
            <person name="Boyd J.A."/>
            <person name="Deng Y."/>
            <person name="Parks D.H."/>
            <person name="Jiang X."/>
            <person name="Yin X."/>
            <person name="Woodcroft B.J."/>
            <person name="Tyson G.W."/>
            <person name="Hugenholtz P."/>
            <person name="Polz M.F."/>
            <person name="Zhang T."/>
        </authorList>
    </citation>
    <scope>NUCLEOTIDE SEQUENCE</scope>
    <source>
        <strain evidence="3">HKST-UBA80</strain>
    </source>
</reference>
<name>A0A955DZR2_UNCKA</name>
<dbReference type="PANTHER" id="PTHR35039">
    <property type="entry name" value="3-KETO-L-GULONATE-6-PHOSPHATE DECARBOXYLASE SGBH-RELATED"/>
    <property type="match status" value="1"/>
</dbReference>
<dbReference type="PANTHER" id="PTHR35039:SF3">
    <property type="entry name" value="3-KETO-L-GULONATE-6-PHOSPHATE DECARBOXYLASE SGBH-RELATED"/>
    <property type="match status" value="1"/>
</dbReference>
<comment type="caution">
    <text evidence="3">The sequence shown here is derived from an EMBL/GenBank/DDBJ whole genome shotgun (WGS) entry which is preliminary data.</text>
</comment>
<dbReference type="GO" id="GO:0033982">
    <property type="term" value="F:3-dehydro-L-gulonate-6-phosphate decarboxylase activity"/>
    <property type="evidence" value="ECO:0007669"/>
    <property type="project" value="TreeGrafter"/>
</dbReference>
<keyword evidence="1 3" id="KW-0456">Lyase</keyword>
<dbReference type="AlphaFoldDB" id="A0A955DZR2"/>
<dbReference type="GO" id="GO:0006207">
    <property type="term" value="P:'de novo' pyrimidine nucleobase biosynthetic process"/>
    <property type="evidence" value="ECO:0007669"/>
    <property type="project" value="InterPro"/>
</dbReference>
<dbReference type="SMART" id="SM00934">
    <property type="entry name" value="OMPdecase"/>
    <property type="match status" value="1"/>
</dbReference>
<proteinExistence type="predicted"/>
<dbReference type="EMBL" id="JAGQNY010000007">
    <property type="protein sequence ID" value="MCA9302181.1"/>
    <property type="molecule type" value="Genomic_DNA"/>
</dbReference>
<dbReference type="Gene3D" id="3.20.20.70">
    <property type="entry name" value="Aldolase class I"/>
    <property type="match status" value="1"/>
</dbReference>
<dbReference type="GO" id="GO:0019854">
    <property type="term" value="P:L-ascorbic acid catabolic process"/>
    <property type="evidence" value="ECO:0007669"/>
    <property type="project" value="TreeGrafter"/>
</dbReference>
<gene>
    <name evidence="3" type="ORF">KDA10_02345</name>
</gene>
<feature type="domain" description="Orotidine 5'-phosphate decarboxylase" evidence="2">
    <location>
        <begin position="5"/>
        <end position="200"/>
    </location>
</feature>
<dbReference type="InterPro" id="IPR011060">
    <property type="entry name" value="RibuloseP-bd_barrel"/>
</dbReference>
<dbReference type="EC" id="4.1.1.23" evidence="3"/>
<reference evidence="3" key="1">
    <citation type="submission" date="2020-04" db="EMBL/GenBank/DDBJ databases">
        <authorList>
            <person name="Zhang T."/>
        </authorList>
    </citation>
    <scope>NUCLEOTIDE SEQUENCE</scope>
    <source>
        <strain evidence="3">HKST-UBA80</strain>
    </source>
</reference>
<organism evidence="3 4">
    <name type="scientific">candidate division WWE3 bacterium</name>
    <dbReference type="NCBI Taxonomy" id="2053526"/>
    <lineage>
        <taxon>Bacteria</taxon>
        <taxon>Katanobacteria</taxon>
    </lineage>
</organism>
<dbReference type="InterPro" id="IPR001754">
    <property type="entry name" value="OMPdeCOase_dom"/>
</dbReference>
<sequence>MNRGKIQIAFNYTFNDFAKVIRYIPKNPNIILEAGTPLIKYEGIKVISKMRSLWSGEICADMKIADGAHEEVLMAKQAGATSVTVLGNSSVETLKIFVDSCTKLNMTSIVDMISNEKPLKTLWKANVVPEMVYIHRGRDEENSFGKILQYKDISMLKGKWDLKAGAAGGMDKRELQSAIFNSADVVVVNIVRPSDSWKGIVFDSQFRTNLEDFLRFVA</sequence>